<dbReference type="SUPFAM" id="SSF53756">
    <property type="entry name" value="UDP-Glycosyltransferase/glycogen phosphorylase"/>
    <property type="match status" value="1"/>
</dbReference>
<proteinExistence type="inferred from homology"/>
<evidence type="ECO:0000256" key="1">
    <source>
        <dbReference type="ARBA" id="ARBA00008799"/>
    </source>
</evidence>
<name>A0A848QHS6_9SPHN</name>
<reference evidence="2 3" key="1">
    <citation type="submission" date="2020-04" db="EMBL/GenBank/DDBJ databases">
        <authorList>
            <person name="Liu A."/>
        </authorList>
    </citation>
    <scope>NUCLEOTIDE SEQUENCE [LARGE SCALE GENOMIC DNA]</scope>
    <source>
        <strain evidence="2 3">RZ02</strain>
    </source>
</reference>
<gene>
    <name evidence="2" type="ORF">HKD42_09025</name>
</gene>
<protein>
    <submittedName>
        <fullName evidence="2">Trehalose-6-phosphate synthase</fullName>
    </submittedName>
</protein>
<dbReference type="Gene3D" id="3.40.50.2000">
    <property type="entry name" value="Glycogen Phosphorylase B"/>
    <property type="match status" value="2"/>
</dbReference>
<dbReference type="RefSeq" id="WP_170012625.1">
    <property type="nucleotide sequence ID" value="NZ_JABCRE010000003.1"/>
</dbReference>
<dbReference type="InterPro" id="IPR001830">
    <property type="entry name" value="Glyco_trans_20"/>
</dbReference>
<dbReference type="GO" id="GO:0003825">
    <property type="term" value="F:alpha,alpha-trehalose-phosphate synthase (UDP-forming) activity"/>
    <property type="evidence" value="ECO:0007669"/>
    <property type="project" value="TreeGrafter"/>
</dbReference>
<evidence type="ECO:0000313" key="3">
    <source>
        <dbReference type="Proteomes" id="UP000561181"/>
    </source>
</evidence>
<dbReference type="CDD" id="cd03788">
    <property type="entry name" value="GT20_TPS"/>
    <property type="match status" value="1"/>
</dbReference>
<evidence type="ECO:0000313" key="2">
    <source>
        <dbReference type="EMBL" id="NMW32202.1"/>
    </source>
</evidence>
<dbReference type="Pfam" id="PF00982">
    <property type="entry name" value="Glyco_transf_20"/>
    <property type="match status" value="1"/>
</dbReference>
<comment type="similarity">
    <text evidence="1">Belongs to the glycosyltransferase 20 family.</text>
</comment>
<dbReference type="PANTHER" id="PTHR10788:SF106">
    <property type="entry name" value="BCDNA.GH08860"/>
    <property type="match status" value="1"/>
</dbReference>
<dbReference type="Proteomes" id="UP000561181">
    <property type="component" value="Unassembled WGS sequence"/>
</dbReference>
<dbReference type="EMBL" id="JABCRE010000003">
    <property type="protein sequence ID" value="NMW32202.1"/>
    <property type="molecule type" value="Genomic_DNA"/>
</dbReference>
<keyword evidence="3" id="KW-1185">Reference proteome</keyword>
<dbReference type="PANTHER" id="PTHR10788">
    <property type="entry name" value="TREHALOSE-6-PHOSPHATE SYNTHASE"/>
    <property type="match status" value="1"/>
</dbReference>
<comment type="caution">
    <text evidence="2">The sequence shown here is derived from an EMBL/GenBank/DDBJ whole genome shotgun (WGS) entry which is preliminary data.</text>
</comment>
<dbReference type="GO" id="GO:0005992">
    <property type="term" value="P:trehalose biosynthetic process"/>
    <property type="evidence" value="ECO:0007669"/>
    <property type="project" value="InterPro"/>
</dbReference>
<sequence>MSRLVIISNRVAVAKARGAAGAQGGLAGALNSALKKYGGIWFGWSGEEAEETTGHLQLNTNDGVTTATIDLSTNDVEEYYNGYANSTLWPLFHYRIDLTEYENETGRGYERVNETFAKSVSLLTEPDDLIWVHDYHLLPLGERLRARGHKNRIGFFLHTPWPPARLFVSLPYHERLVRTMLEYDVIGFQTEEWLGSFQHYCAKELGAEVDEVTGKITFEGRVTHARAYPIGVDWDHIQAQGETPEARQAAQRMLSSTRHRTAMIGVDRLDYSKGLPERIDGISRFFDQNPDRARDLVFVQIAPPSREDVDSYQKIRAELEQKTGQINGAWSEVDIVPIRYVNKGHSLAELCGFYRASKIGLVTPLRDGMNLVAKEYIAAQDPDDPGVLILSQFAGAAHQLTEALLVNPHSPDNLARAIAEALDMPLSERKRRYDILVKTVRDDDIHGWTQNFVSDLKHIP</sequence>
<organism evidence="2 3">
    <name type="scientific">Pontixanthobacter rizhaonensis</name>
    <dbReference type="NCBI Taxonomy" id="2730337"/>
    <lineage>
        <taxon>Bacteria</taxon>
        <taxon>Pseudomonadati</taxon>
        <taxon>Pseudomonadota</taxon>
        <taxon>Alphaproteobacteria</taxon>
        <taxon>Sphingomonadales</taxon>
        <taxon>Erythrobacteraceae</taxon>
        <taxon>Pontixanthobacter</taxon>
    </lineage>
</organism>
<dbReference type="AlphaFoldDB" id="A0A848QHS6"/>
<accession>A0A848QHS6</accession>